<reference evidence="1 2" key="1">
    <citation type="journal article" date="2020" name="Genomics">
        <title>Complete, high-quality genomes from long-read metagenomic sequencing of two wolf lichen thalli reveals enigmatic genome architecture.</title>
        <authorList>
            <person name="McKenzie S.K."/>
            <person name="Walston R.F."/>
            <person name="Allen J.L."/>
        </authorList>
    </citation>
    <scope>NUCLEOTIDE SEQUENCE [LARGE SCALE GENOMIC DNA]</scope>
    <source>
        <strain evidence="1">WasteWater1</strain>
    </source>
</reference>
<keyword evidence="2" id="KW-1185">Reference proteome</keyword>
<sequence length="68" mass="7596">MCIEEGGFADPKEELERLVGKRHHEAATLRVRCSDGRYCFGNDTGAMLRLLQAKGSVDTISAQWILED</sequence>
<dbReference type="RefSeq" id="XP_037151347.1">
    <property type="nucleotide sequence ID" value="XM_037292808.1"/>
</dbReference>
<name>A0A8H6CED0_9LECA</name>
<comment type="caution">
    <text evidence="1">The sequence shown here is derived from an EMBL/GenBank/DDBJ whole genome shotgun (WGS) entry which is preliminary data.</text>
</comment>
<protein>
    <submittedName>
        <fullName evidence="1">Uncharacterized protein</fullName>
    </submittedName>
</protein>
<dbReference type="GeneID" id="59330294"/>
<dbReference type="EMBL" id="JACCJB010000013">
    <property type="protein sequence ID" value="KAF6221912.1"/>
    <property type="molecule type" value="Genomic_DNA"/>
</dbReference>
<dbReference type="Proteomes" id="UP000593566">
    <property type="component" value="Unassembled WGS sequence"/>
</dbReference>
<evidence type="ECO:0000313" key="2">
    <source>
        <dbReference type="Proteomes" id="UP000593566"/>
    </source>
</evidence>
<organism evidence="1 2">
    <name type="scientific">Letharia lupina</name>
    <dbReference type="NCBI Taxonomy" id="560253"/>
    <lineage>
        <taxon>Eukaryota</taxon>
        <taxon>Fungi</taxon>
        <taxon>Dikarya</taxon>
        <taxon>Ascomycota</taxon>
        <taxon>Pezizomycotina</taxon>
        <taxon>Lecanoromycetes</taxon>
        <taxon>OSLEUM clade</taxon>
        <taxon>Lecanoromycetidae</taxon>
        <taxon>Lecanorales</taxon>
        <taxon>Lecanorineae</taxon>
        <taxon>Parmeliaceae</taxon>
        <taxon>Letharia</taxon>
    </lineage>
</organism>
<gene>
    <name evidence="1" type="ORF">HO133_001880</name>
</gene>
<dbReference type="AlphaFoldDB" id="A0A8H6CED0"/>
<evidence type="ECO:0000313" key="1">
    <source>
        <dbReference type="EMBL" id="KAF6221912.1"/>
    </source>
</evidence>
<proteinExistence type="predicted"/>
<accession>A0A8H6CED0</accession>